<organism evidence="2">
    <name type="scientific">Perkinsus marinus (strain ATCC 50983 / TXsc)</name>
    <dbReference type="NCBI Taxonomy" id="423536"/>
    <lineage>
        <taxon>Eukaryota</taxon>
        <taxon>Sar</taxon>
        <taxon>Alveolata</taxon>
        <taxon>Perkinsozoa</taxon>
        <taxon>Perkinsea</taxon>
        <taxon>Perkinsida</taxon>
        <taxon>Perkinsidae</taxon>
        <taxon>Perkinsus</taxon>
    </lineage>
</organism>
<dbReference type="Pfam" id="PF23523">
    <property type="entry name" value="Microp_apicomplexa_13"/>
    <property type="match status" value="1"/>
</dbReference>
<evidence type="ECO:0000313" key="1">
    <source>
        <dbReference type="EMBL" id="EER18238.1"/>
    </source>
</evidence>
<gene>
    <name evidence="1" type="ORF">Pmar_PMAR005143</name>
</gene>
<name>C5KAR2_PERM5</name>
<dbReference type="AlphaFoldDB" id="C5KAR2"/>
<dbReference type="EMBL" id="GG671811">
    <property type="protein sequence ID" value="EER18238.1"/>
    <property type="molecule type" value="Genomic_DNA"/>
</dbReference>
<dbReference type="Proteomes" id="UP000007800">
    <property type="component" value="Unassembled WGS sequence"/>
</dbReference>
<dbReference type="RefSeq" id="XP_002786442.1">
    <property type="nucleotide sequence ID" value="XM_002786396.1"/>
</dbReference>
<accession>C5KAR2</accession>
<evidence type="ECO:0000313" key="2">
    <source>
        <dbReference type="Proteomes" id="UP000007800"/>
    </source>
</evidence>
<protein>
    <submittedName>
        <fullName evidence="1">Uncharacterized protein</fullName>
    </submittedName>
</protein>
<dbReference type="InParanoid" id="C5KAR2"/>
<sequence>MSSSQWLSQAWQRYKTAVQRPGTREYRRMMNAIGILVGCGWILMSEMQDPKIFKIPRAMEFSVDEMREWNEATGPQERSKWAMSIDDEKALIDAELKRLEGRRKDTLLDPLHAQGLAKGTDRW</sequence>
<reference evidence="1 2" key="1">
    <citation type="submission" date="2008-07" db="EMBL/GenBank/DDBJ databases">
        <authorList>
            <person name="El-Sayed N."/>
            <person name="Caler E."/>
            <person name="Inman J."/>
            <person name="Amedeo P."/>
            <person name="Hass B."/>
            <person name="Wortman J."/>
        </authorList>
    </citation>
    <scope>NUCLEOTIDE SEQUENCE [LARGE SCALE GENOMIC DNA]</scope>
    <source>
        <strain evidence="2">ATCC 50983 / TXsc</strain>
    </source>
</reference>
<dbReference type="OMA" id="ERSKWAM"/>
<dbReference type="GeneID" id="9048892"/>
<keyword evidence="2" id="KW-1185">Reference proteome</keyword>
<proteinExistence type="predicted"/>
<dbReference type="InterPro" id="IPR056352">
    <property type="entry name" value="Microp_apicomplexa_13"/>
</dbReference>